<reference evidence="6 7" key="1">
    <citation type="submission" date="2020-06" db="EMBL/GenBank/DDBJ databases">
        <title>Transcriptomic and genomic resources for Thalictrum thalictroides and T. hernandezii: Facilitating candidate gene discovery in an emerging model plant lineage.</title>
        <authorList>
            <person name="Arias T."/>
            <person name="Riano-Pachon D.M."/>
            <person name="Di Stilio V.S."/>
        </authorList>
    </citation>
    <scope>NUCLEOTIDE SEQUENCE [LARGE SCALE GENOMIC DNA]</scope>
    <source>
        <strain evidence="7">cv. WT478/WT964</strain>
        <tissue evidence="6">Leaves</tissue>
    </source>
</reference>
<gene>
    <name evidence="6" type="ORF">FRX31_022880</name>
</gene>
<dbReference type="OrthoDB" id="6500128at2759"/>
<dbReference type="EMBL" id="JABWDY010027878">
    <property type="protein sequence ID" value="KAF5187533.1"/>
    <property type="molecule type" value="Genomic_DNA"/>
</dbReference>
<evidence type="ECO:0000256" key="3">
    <source>
        <dbReference type="ARBA" id="ARBA00022741"/>
    </source>
</evidence>
<keyword evidence="4" id="KW-0067">ATP-binding</keyword>
<dbReference type="GO" id="GO:0005524">
    <property type="term" value="F:ATP binding"/>
    <property type="evidence" value="ECO:0007669"/>
    <property type="project" value="UniProtKB-KW"/>
</dbReference>
<feature type="compositionally biased region" description="Basic and acidic residues" evidence="5">
    <location>
        <begin position="77"/>
        <end position="88"/>
    </location>
</feature>
<evidence type="ECO:0000256" key="2">
    <source>
        <dbReference type="ARBA" id="ARBA00009726"/>
    </source>
</evidence>
<dbReference type="AlphaFoldDB" id="A0A7J6VRN8"/>
<protein>
    <submittedName>
        <fullName evidence="6">Abc transporter c family member 2-like</fullName>
    </submittedName>
</protein>
<dbReference type="InterPro" id="IPR027417">
    <property type="entry name" value="P-loop_NTPase"/>
</dbReference>
<organism evidence="6 7">
    <name type="scientific">Thalictrum thalictroides</name>
    <name type="common">Rue-anemone</name>
    <name type="synonym">Anemone thalictroides</name>
    <dbReference type="NCBI Taxonomy" id="46969"/>
    <lineage>
        <taxon>Eukaryota</taxon>
        <taxon>Viridiplantae</taxon>
        <taxon>Streptophyta</taxon>
        <taxon>Embryophyta</taxon>
        <taxon>Tracheophyta</taxon>
        <taxon>Spermatophyta</taxon>
        <taxon>Magnoliopsida</taxon>
        <taxon>Ranunculales</taxon>
        <taxon>Ranunculaceae</taxon>
        <taxon>Thalictroideae</taxon>
        <taxon>Thalictrum</taxon>
    </lineage>
</organism>
<evidence type="ECO:0000256" key="5">
    <source>
        <dbReference type="SAM" id="MobiDB-lite"/>
    </source>
</evidence>
<sequence>MTCSPFQSQVFENCIKEELQGKTRVLVTNQLHFLPQVDRILLVHEGTIKEEGTFDELSSNGILFQKLMENAEKMEEHVEENVKSENDNQKTLNGVANGDVNGMSSKDASGKKKGKESMSVLVKQEERETGVVSNKVLRRYRLY</sequence>
<evidence type="ECO:0000313" key="7">
    <source>
        <dbReference type="Proteomes" id="UP000554482"/>
    </source>
</evidence>
<dbReference type="GO" id="GO:0016020">
    <property type="term" value="C:membrane"/>
    <property type="evidence" value="ECO:0007669"/>
    <property type="project" value="UniProtKB-SubCell"/>
</dbReference>
<name>A0A7J6VRN8_THATH</name>
<dbReference type="InterPro" id="IPR050173">
    <property type="entry name" value="ABC_transporter_C-like"/>
</dbReference>
<feature type="region of interest" description="Disordered" evidence="5">
    <location>
        <begin position="77"/>
        <end position="120"/>
    </location>
</feature>
<keyword evidence="3" id="KW-0547">Nucleotide-binding</keyword>
<dbReference type="SUPFAM" id="SSF52540">
    <property type="entry name" value="P-loop containing nucleoside triphosphate hydrolases"/>
    <property type="match status" value="1"/>
</dbReference>
<keyword evidence="7" id="KW-1185">Reference proteome</keyword>
<comment type="caution">
    <text evidence="6">The sequence shown here is derived from an EMBL/GenBank/DDBJ whole genome shotgun (WGS) entry which is preliminary data.</text>
</comment>
<comment type="similarity">
    <text evidence="2">Belongs to the ABC transporter superfamily. ABCC family. Conjugate transporter (TC 3.A.1.208) subfamily.</text>
</comment>
<dbReference type="Proteomes" id="UP000554482">
    <property type="component" value="Unassembled WGS sequence"/>
</dbReference>
<dbReference type="GO" id="GO:0042626">
    <property type="term" value="F:ATPase-coupled transmembrane transporter activity"/>
    <property type="evidence" value="ECO:0007669"/>
    <property type="project" value="TreeGrafter"/>
</dbReference>
<dbReference type="Gene3D" id="3.40.50.300">
    <property type="entry name" value="P-loop containing nucleotide triphosphate hydrolases"/>
    <property type="match status" value="1"/>
</dbReference>
<accession>A0A7J6VRN8</accession>
<evidence type="ECO:0000256" key="1">
    <source>
        <dbReference type="ARBA" id="ARBA00004141"/>
    </source>
</evidence>
<evidence type="ECO:0000313" key="6">
    <source>
        <dbReference type="EMBL" id="KAF5187533.1"/>
    </source>
</evidence>
<evidence type="ECO:0000256" key="4">
    <source>
        <dbReference type="ARBA" id="ARBA00022840"/>
    </source>
</evidence>
<comment type="subcellular location">
    <subcellularLocation>
        <location evidence="1">Membrane</location>
        <topology evidence="1">Multi-pass membrane protein</topology>
    </subcellularLocation>
</comment>
<proteinExistence type="inferred from homology"/>
<dbReference type="PANTHER" id="PTHR24223">
    <property type="entry name" value="ATP-BINDING CASSETTE SUB-FAMILY C"/>
    <property type="match status" value="1"/>
</dbReference>
<dbReference type="PANTHER" id="PTHR24223:SF456">
    <property type="entry name" value="MULTIDRUG RESISTANCE-ASSOCIATED PROTEIN LETHAL(2)03659"/>
    <property type="match status" value="1"/>
</dbReference>